<accession>A0ABY3PJZ1</accession>
<feature type="binding site" evidence="5">
    <location>
        <begin position="118"/>
        <end position="123"/>
    </location>
    <ligand>
        <name>S-adenosyl-L-methionine</name>
        <dbReference type="ChEBI" id="CHEBI:59789"/>
    </ligand>
</feature>
<gene>
    <name evidence="5" type="primary">rlmH</name>
    <name evidence="6" type="ORF">ISF26_19555</name>
</gene>
<dbReference type="InterPro" id="IPR029028">
    <property type="entry name" value="Alpha/beta_knot_MTases"/>
</dbReference>
<comment type="subunit">
    <text evidence="5">Homodimer.</text>
</comment>
<dbReference type="Proteomes" id="UP001054846">
    <property type="component" value="Chromosome"/>
</dbReference>
<proteinExistence type="inferred from homology"/>
<comment type="function">
    <text evidence="5">Specifically methylates the pseudouridine at position 1915 (m3Psi1915) in 23S rRNA.</text>
</comment>
<keyword evidence="3 5" id="KW-0949">S-adenosyl-L-methionine</keyword>
<feature type="binding site" evidence="5">
    <location>
        <position position="99"/>
    </location>
    <ligand>
        <name>S-adenosyl-L-methionine</name>
        <dbReference type="ChEBI" id="CHEBI:59789"/>
    </ligand>
</feature>
<dbReference type="RefSeq" id="WP_230840996.1">
    <property type="nucleotide sequence ID" value="NZ_CP063845.1"/>
</dbReference>
<dbReference type="Pfam" id="PF02590">
    <property type="entry name" value="SPOUT_MTase"/>
    <property type="match status" value="1"/>
</dbReference>
<sequence length="151" mass="16813">MRIKLIAVGRLREQSYERACAEYARRLAAYARLELVEVRDARIADSQAGLLKEGQALLALLRPGEHAVLLDSGGRQFTSVELADWLESHALQEPVFIVGSSHGVAPIVRERAQTVWSLSKLTFPHELARVIVLEQLYRAATILAGHPYHHG</sequence>
<protein>
    <recommendedName>
        <fullName evidence="5">Ribosomal RNA large subunit methyltransferase H</fullName>
        <ecNumber evidence="5">2.1.1.177</ecNumber>
    </recommendedName>
    <alternativeName>
        <fullName evidence="5">23S rRNA (pseudouridine1915-N3)-methyltransferase</fullName>
    </alternativeName>
    <alternativeName>
        <fullName evidence="5">23S rRNA m3Psi1915 methyltransferase</fullName>
    </alternativeName>
    <alternativeName>
        <fullName evidence="5">rRNA (pseudouridine-N3-)-methyltransferase RlmH</fullName>
    </alternativeName>
</protein>
<feature type="binding site" evidence="5">
    <location>
        <position position="70"/>
    </location>
    <ligand>
        <name>S-adenosyl-L-methionine</name>
        <dbReference type="ChEBI" id="CHEBI:59789"/>
    </ligand>
</feature>
<name>A0ABY3PJZ1_9CYAN</name>
<evidence type="ECO:0000256" key="2">
    <source>
        <dbReference type="ARBA" id="ARBA00022679"/>
    </source>
</evidence>
<dbReference type="CDD" id="cd18081">
    <property type="entry name" value="RlmH-like"/>
    <property type="match status" value="1"/>
</dbReference>
<comment type="similarity">
    <text evidence="4 5">Belongs to the RNA methyltransferase RlmH family.</text>
</comment>
<evidence type="ECO:0000256" key="3">
    <source>
        <dbReference type="ARBA" id="ARBA00022691"/>
    </source>
</evidence>
<dbReference type="PANTHER" id="PTHR33603:SF1">
    <property type="entry name" value="RIBOSOMAL RNA LARGE SUBUNIT METHYLTRANSFERASE H"/>
    <property type="match status" value="1"/>
</dbReference>
<evidence type="ECO:0000313" key="7">
    <source>
        <dbReference type="Proteomes" id="UP001054846"/>
    </source>
</evidence>
<keyword evidence="1 5" id="KW-0489">Methyltransferase</keyword>
<evidence type="ECO:0000256" key="5">
    <source>
        <dbReference type="HAMAP-Rule" id="MF_00658"/>
    </source>
</evidence>
<evidence type="ECO:0000256" key="1">
    <source>
        <dbReference type="ARBA" id="ARBA00022603"/>
    </source>
</evidence>
<evidence type="ECO:0000313" key="6">
    <source>
        <dbReference type="EMBL" id="UFP93941.1"/>
    </source>
</evidence>
<dbReference type="InterPro" id="IPR003742">
    <property type="entry name" value="RlmH-like"/>
</dbReference>
<dbReference type="InterPro" id="IPR029026">
    <property type="entry name" value="tRNA_m1G_MTases_N"/>
</dbReference>
<dbReference type="PANTHER" id="PTHR33603">
    <property type="entry name" value="METHYLTRANSFERASE"/>
    <property type="match status" value="1"/>
</dbReference>
<dbReference type="EMBL" id="CP063845">
    <property type="protein sequence ID" value="UFP93941.1"/>
    <property type="molecule type" value="Genomic_DNA"/>
</dbReference>
<dbReference type="PIRSF" id="PIRSF004505">
    <property type="entry name" value="MT_bac"/>
    <property type="match status" value="1"/>
</dbReference>
<dbReference type="SUPFAM" id="SSF75217">
    <property type="entry name" value="alpha/beta knot"/>
    <property type="match status" value="1"/>
</dbReference>
<reference evidence="6 7" key="1">
    <citation type="journal article" date="2021" name="Genome Biol. Evol.">
        <title>Complete Genome Sequencing of a Novel Gloeobacter Species from a Waterfall Cave in Mexico.</title>
        <authorList>
            <person name="Saw J.H."/>
            <person name="Cardona T."/>
            <person name="Montejano G."/>
        </authorList>
    </citation>
    <scope>NUCLEOTIDE SEQUENCE [LARGE SCALE GENOMIC DNA]</scope>
    <source>
        <strain evidence="6">MG652769</strain>
    </source>
</reference>
<keyword evidence="5" id="KW-0963">Cytoplasm</keyword>
<comment type="catalytic activity">
    <reaction evidence="5">
        <text>pseudouridine(1915) in 23S rRNA + S-adenosyl-L-methionine = N(3)-methylpseudouridine(1915) in 23S rRNA + S-adenosyl-L-homocysteine + H(+)</text>
        <dbReference type="Rhea" id="RHEA:42752"/>
        <dbReference type="Rhea" id="RHEA-COMP:10221"/>
        <dbReference type="Rhea" id="RHEA-COMP:10222"/>
        <dbReference type="ChEBI" id="CHEBI:15378"/>
        <dbReference type="ChEBI" id="CHEBI:57856"/>
        <dbReference type="ChEBI" id="CHEBI:59789"/>
        <dbReference type="ChEBI" id="CHEBI:65314"/>
        <dbReference type="ChEBI" id="CHEBI:74486"/>
        <dbReference type="EC" id="2.1.1.177"/>
    </reaction>
</comment>
<keyword evidence="2 5" id="KW-0808">Transferase</keyword>
<keyword evidence="7" id="KW-1185">Reference proteome</keyword>
<dbReference type="Gene3D" id="3.40.1280.10">
    <property type="match status" value="1"/>
</dbReference>
<dbReference type="HAMAP" id="MF_00658">
    <property type="entry name" value="23SrRNA_methyltr_H"/>
    <property type="match status" value="1"/>
</dbReference>
<evidence type="ECO:0000256" key="4">
    <source>
        <dbReference type="ARBA" id="ARBA00038303"/>
    </source>
</evidence>
<keyword evidence="5" id="KW-0698">rRNA processing</keyword>
<comment type="subcellular location">
    <subcellularLocation>
        <location evidence="5">Cytoplasm</location>
    </subcellularLocation>
</comment>
<organism evidence="6 7">
    <name type="scientific">Gloeobacter morelensis MG652769</name>
    <dbReference type="NCBI Taxonomy" id="2781736"/>
    <lineage>
        <taxon>Bacteria</taxon>
        <taxon>Bacillati</taxon>
        <taxon>Cyanobacteriota</taxon>
        <taxon>Cyanophyceae</taxon>
        <taxon>Gloeobacterales</taxon>
        <taxon>Gloeobacteraceae</taxon>
        <taxon>Gloeobacter</taxon>
        <taxon>Gloeobacter morelensis</taxon>
    </lineage>
</organism>
<dbReference type="EC" id="2.1.1.177" evidence="5"/>